<reference evidence="1 2" key="1">
    <citation type="submission" date="2021-11" db="EMBL/GenBank/DDBJ databases">
        <title>Black yeast isolated from Biological Soil Crust.</title>
        <authorList>
            <person name="Kurbessoian T."/>
        </authorList>
    </citation>
    <scope>NUCLEOTIDE SEQUENCE [LARGE SCALE GENOMIC DNA]</scope>
    <source>
        <strain evidence="1 2">CCFEE 5522</strain>
    </source>
</reference>
<protein>
    <recommendedName>
        <fullName evidence="3">F-box domain-containing protein</fullName>
    </recommendedName>
</protein>
<dbReference type="InterPro" id="IPR038883">
    <property type="entry name" value="AN11006-like"/>
</dbReference>
<name>A0AAV9JGH1_9PEZI</name>
<proteinExistence type="predicted"/>
<keyword evidence="2" id="KW-1185">Reference proteome</keyword>
<comment type="caution">
    <text evidence="1">The sequence shown here is derived from an EMBL/GenBank/DDBJ whole genome shotgun (WGS) entry which is preliminary data.</text>
</comment>
<organism evidence="1 2">
    <name type="scientific">Oleoguttula mirabilis</name>
    <dbReference type="NCBI Taxonomy" id="1507867"/>
    <lineage>
        <taxon>Eukaryota</taxon>
        <taxon>Fungi</taxon>
        <taxon>Dikarya</taxon>
        <taxon>Ascomycota</taxon>
        <taxon>Pezizomycotina</taxon>
        <taxon>Dothideomycetes</taxon>
        <taxon>Dothideomycetidae</taxon>
        <taxon>Mycosphaerellales</taxon>
        <taxon>Teratosphaeriaceae</taxon>
        <taxon>Oleoguttula</taxon>
    </lineage>
</organism>
<evidence type="ECO:0000313" key="2">
    <source>
        <dbReference type="Proteomes" id="UP001324427"/>
    </source>
</evidence>
<dbReference type="PANTHER" id="PTHR42085">
    <property type="entry name" value="F-BOX DOMAIN-CONTAINING PROTEIN"/>
    <property type="match status" value="1"/>
</dbReference>
<evidence type="ECO:0000313" key="1">
    <source>
        <dbReference type="EMBL" id="KAK4544349.1"/>
    </source>
</evidence>
<dbReference type="EMBL" id="JAVFHQ010000025">
    <property type="protein sequence ID" value="KAK4544349.1"/>
    <property type="molecule type" value="Genomic_DNA"/>
</dbReference>
<accession>A0AAV9JGH1</accession>
<dbReference type="Proteomes" id="UP001324427">
    <property type="component" value="Unassembled WGS sequence"/>
</dbReference>
<gene>
    <name evidence="1" type="ORF">LTR36_004240</name>
</gene>
<sequence>MEATRATAAAVEQEEYALLTLPLELRNSVYHLALLGEARVSIDGQQDAKKQLPRFAVLGLLRVCKKVAQEASGIWCSNTIFYYEQTPKLLEWLQLLGRGKCRLLRTVRCSQCFENTDSAEWYLRQLKALLETEATAMCTSAVWLKCRLKTKSGTKKKVVTRYLTRAAAITAKS</sequence>
<dbReference type="AlphaFoldDB" id="A0AAV9JGH1"/>
<dbReference type="PANTHER" id="PTHR42085:SF1">
    <property type="entry name" value="F-BOX DOMAIN-CONTAINING PROTEIN"/>
    <property type="match status" value="1"/>
</dbReference>
<evidence type="ECO:0008006" key="3">
    <source>
        <dbReference type="Google" id="ProtNLM"/>
    </source>
</evidence>